<evidence type="ECO:0000256" key="1">
    <source>
        <dbReference type="ARBA" id="ARBA00004370"/>
    </source>
</evidence>
<dbReference type="EMBL" id="CVQV01000013">
    <property type="protein sequence ID" value="CRK76209.1"/>
    <property type="molecule type" value="Genomic_DNA"/>
</dbReference>
<feature type="transmembrane region" description="Helical" evidence="6">
    <location>
        <begin position="5"/>
        <end position="25"/>
    </location>
</feature>
<protein>
    <recommendedName>
        <fullName evidence="6">SURF1-like protein</fullName>
    </recommendedName>
</protein>
<evidence type="ECO:0000256" key="5">
    <source>
        <dbReference type="ARBA" id="ARBA00023136"/>
    </source>
</evidence>
<dbReference type="CDD" id="cd06662">
    <property type="entry name" value="SURF1"/>
    <property type="match status" value="1"/>
</dbReference>
<reference evidence="7 8" key="1">
    <citation type="submission" date="2015-04" db="EMBL/GenBank/DDBJ databases">
        <authorList>
            <person name="Syromyatnikov M.Y."/>
            <person name="Popov V.N."/>
        </authorList>
    </citation>
    <scope>NUCLEOTIDE SEQUENCE [LARGE SCALE GENOMIC DNA]</scope>
    <source>
        <strain evidence="7 8">CECT 5292</strain>
    </source>
</reference>
<keyword evidence="6" id="KW-1003">Cell membrane</keyword>
<dbReference type="Pfam" id="PF02104">
    <property type="entry name" value="SURF1"/>
    <property type="match status" value="1"/>
</dbReference>
<dbReference type="Proteomes" id="UP000048949">
    <property type="component" value="Unassembled WGS sequence"/>
</dbReference>
<dbReference type="PANTHER" id="PTHR23427:SF2">
    <property type="entry name" value="SURFEIT LOCUS PROTEIN 1"/>
    <property type="match status" value="1"/>
</dbReference>
<dbReference type="PROSITE" id="PS50895">
    <property type="entry name" value="SURF1"/>
    <property type="match status" value="1"/>
</dbReference>
<keyword evidence="5 6" id="KW-0472">Membrane</keyword>
<keyword evidence="8" id="KW-1185">Reference proteome</keyword>
<feature type="transmembrane region" description="Helical" evidence="6">
    <location>
        <begin position="195"/>
        <end position="217"/>
    </location>
</feature>
<gene>
    <name evidence="7" type="ORF">NIG5292_02266</name>
</gene>
<sequence length="229" mass="25160">MRGKIIGILVLGFVGIAILLSLGNWQMNRLAWKEGVLAEIDARIAGPVSELPQTPDPARDRFAPVQVSGNYTGEHLRVLVSQKQVGAGYRHIAVLETSAGRIMIDRGFQSLLDDQAPRLTGDVAVEGNLHWPSEVDGYTPEPDLAKNIWFARDVDAMAKALNTRPVLVIARAVAPTDPAVSPLPVSSDAIPNDHLSYAITWFSLAIVWLGMTGFVVWRMTRRTDERRDT</sequence>
<dbReference type="PANTHER" id="PTHR23427">
    <property type="entry name" value="SURFEIT LOCUS PROTEIN"/>
    <property type="match status" value="1"/>
</dbReference>
<evidence type="ECO:0000313" key="7">
    <source>
        <dbReference type="EMBL" id="CRK76209.1"/>
    </source>
</evidence>
<organism evidence="7 8">
    <name type="scientific">Nereida ignava</name>
    <dbReference type="NCBI Taxonomy" id="282199"/>
    <lineage>
        <taxon>Bacteria</taxon>
        <taxon>Pseudomonadati</taxon>
        <taxon>Pseudomonadota</taxon>
        <taxon>Alphaproteobacteria</taxon>
        <taxon>Rhodobacterales</taxon>
        <taxon>Roseobacteraceae</taxon>
        <taxon>Nereida</taxon>
    </lineage>
</organism>
<keyword evidence="4 6" id="KW-1133">Transmembrane helix</keyword>
<dbReference type="AlphaFoldDB" id="A0A0U1NNY1"/>
<dbReference type="STRING" id="282199.GCA_001049735_02265"/>
<evidence type="ECO:0000256" key="4">
    <source>
        <dbReference type="ARBA" id="ARBA00022989"/>
    </source>
</evidence>
<comment type="similarity">
    <text evidence="2 6">Belongs to the SURF1 family.</text>
</comment>
<dbReference type="InterPro" id="IPR045214">
    <property type="entry name" value="Surf1/Surf4"/>
</dbReference>
<evidence type="ECO:0000256" key="6">
    <source>
        <dbReference type="RuleBase" id="RU363076"/>
    </source>
</evidence>
<comment type="subcellular location">
    <subcellularLocation>
        <location evidence="6">Cell membrane</location>
        <topology evidence="6">Multi-pass membrane protein</topology>
    </subcellularLocation>
    <subcellularLocation>
        <location evidence="1">Membrane</location>
    </subcellularLocation>
</comment>
<proteinExistence type="inferred from homology"/>
<dbReference type="GO" id="GO:0005886">
    <property type="term" value="C:plasma membrane"/>
    <property type="evidence" value="ECO:0007669"/>
    <property type="project" value="UniProtKB-SubCell"/>
</dbReference>
<dbReference type="RefSeq" id="WP_048599614.1">
    <property type="nucleotide sequence ID" value="NZ_CBFHGK010000013.1"/>
</dbReference>
<dbReference type="InterPro" id="IPR002994">
    <property type="entry name" value="Surf1/Shy1"/>
</dbReference>
<evidence type="ECO:0000256" key="3">
    <source>
        <dbReference type="ARBA" id="ARBA00022692"/>
    </source>
</evidence>
<accession>A0A0U1NNY1</accession>
<keyword evidence="3 6" id="KW-0812">Transmembrane</keyword>
<evidence type="ECO:0000313" key="8">
    <source>
        <dbReference type="Proteomes" id="UP000048949"/>
    </source>
</evidence>
<evidence type="ECO:0000256" key="2">
    <source>
        <dbReference type="ARBA" id="ARBA00007165"/>
    </source>
</evidence>
<dbReference type="OrthoDB" id="6079986at2"/>
<name>A0A0U1NNY1_9RHOB</name>